<dbReference type="EMBL" id="KZ819288">
    <property type="protein sequence ID" value="PWN99400.1"/>
    <property type="molecule type" value="Genomic_DNA"/>
</dbReference>
<accession>A0A316ZCH1</accession>
<dbReference type="OrthoDB" id="5584477at2759"/>
<evidence type="ECO:0000256" key="2">
    <source>
        <dbReference type="SAM" id="MobiDB-lite"/>
    </source>
</evidence>
<proteinExistence type="predicted"/>
<keyword evidence="1" id="KW-0175">Coiled coil</keyword>
<name>A0A316ZCH1_9BASI</name>
<gene>
    <name evidence="4" type="ORF">FA09DRAFT_328797</name>
</gene>
<dbReference type="AlphaFoldDB" id="A0A316ZCH1"/>
<sequence length="833" mass="91719">MLEAFFDGHLPHGAGASDFKASHAPEADDEEWDTSSEEHSEPPYDQVYRAMRGRHLKRFVNISLREKQGSASKQSAEAVCRELASQLIGKTTYDPFRDMACNRSPGETLEDGFIRLANDACSLLGSSLRFEKSSHRTIASSNSSGDEDEEVTYSPADVTLRRSMSSAASPHFADVLFVGVVKPTEEQDKDERLMSQLAWYMWILRREQCAVAVCHGFTLCGHVLRLWRFDAHTYSCALAIDLGRADHMPTFVKFITFVTNPSEVLVRWTPPPAGTPFRIARTQDAEAQSSSSAATVEDWGFVDEPQLLIVRNELFGGRTACWAGKAKRLRPAIRAESGSPTGEAPDSDAPQYVVIKTTWVASYLVGHEAKVLRHLAHHNVKNVPVLLSTVLLPELARVHTSSNALVREPEMMGEASGQIPEWSWHGIALDVVVMTSPVAKKVETSEMSARDMLLFFSRAAEILRDVALANVHYRDINSGNLLLVADSSGDDPQPLLIDFGNARIGDDPRGDLEDAANDARRLRLAADDARSANQHFMSLRSTSSATILKILADEEQELVRERKRHAEVKTEEERRELAMGIEEHCAEIQRQRDDLNVESMQHRAIDDLESLFYLFLHHSALRAGRQELSEKLKDPKYKETLLGDGAPRMGLRTGTLIALEGPWKALFSDASLRPIFGKDVATTTASSLSRPLPPVGGILSAPESHAYENWINALAQASADCTVIARDRAAQDEASSSRGAPLTSPFCKSEGSRPTRGAGTKSKSAPAVPAKRKRADKENPTVAPRDGSRSGLRSSPRLALLSSAHRRTPSNESSSSERSEPASPSRAPRRRIE</sequence>
<protein>
    <recommendedName>
        <fullName evidence="3">Fungal-type protein kinase domain-containing protein</fullName>
    </recommendedName>
</protein>
<feature type="region of interest" description="Disordered" evidence="2">
    <location>
        <begin position="15"/>
        <end position="44"/>
    </location>
</feature>
<evidence type="ECO:0000256" key="1">
    <source>
        <dbReference type="SAM" id="Coils"/>
    </source>
</evidence>
<keyword evidence="5" id="KW-1185">Reference proteome</keyword>
<organism evidence="4 5">
    <name type="scientific">Tilletiopsis washingtonensis</name>
    <dbReference type="NCBI Taxonomy" id="58919"/>
    <lineage>
        <taxon>Eukaryota</taxon>
        <taxon>Fungi</taxon>
        <taxon>Dikarya</taxon>
        <taxon>Basidiomycota</taxon>
        <taxon>Ustilaginomycotina</taxon>
        <taxon>Exobasidiomycetes</taxon>
        <taxon>Entylomatales</taxon>
        <taxon>Entylomatales incertae sedis</taxon>
        <taxon>Tilletiopsis</taxon>
    </lineage>
</organism>
<dbReference type="Gene3D" id="1.10.510.10">
    <property type="entry name" value="Transferase(Phosphotransferase) domain 1"/>
    <property type="match status" value="1"/>
</dbReference>
<feature type="compositionally biased region" description="Low complexity" evidence="2">
    <location>
        <begin position="789"/>
        <end position="803"/>
    </location>
</feature>
<reference evidence="4 5" key="1">
    <citation type="journal article" date="2018" name="Mol. Biol. Evol.">
        <title>Broad Genomic Sampling Reveals a Smut Pathogenic Ancestry of the Fungal Clade Ustilaginomycotina.</title>
        <authorList>
            <person name="Kijpornyongpan T."/>
            <person name="Mondo S.J."/>
            <person name="Barry K."/>
            <person name="Sandor L."/>
            <person name="Lee J."/>
            <person name="Lipzen A."/>
            <person name="Pangilinan J."/>
            <person name="LaButti K."/>
            <person name="Hainaut M."/>
            <person name="Henrissat B."/>
            <person name="Grigoriev I.V."/>
            <person name="Spatafora J.W."/>
            <person name="Aime M.C."/>
        </authorList>
    </citation>
    <scope>NUCLEOTIDE SEQUENCE [LARGE SCALE GENOMIC DNA]</scope>
    <source>
        <strain evidence="4 5">MCA 4186</strain>
    </source>
</reference>
<evidence type="ECO:0000313" key="4">
    <source>
        <dbReference type="EMBL" id="PWN99400.1"/>
    </source>
</evidence>
<dbReference type="InterPro" id="IPR040976">
    <property type="entry name" value="Pkinase_fungal"/>
</dbReference>
<feature type="domain" description="Fungal-type protein kinase" evidence="3">
    <location>
        <begin position="164"/>
        <end position="502"/>
    </location>
</feature>
<dbReference type="SUPFAM" id="SSF56112">
    <property type="entry name" value="Protein kinase-like (PK-like)"/>
    <property type="match status" value="1"/>
</dbReference>
<feature type="region of interest" description="Disordered" evidence="2">
    <location>
        <begin position="732"/>
        <end position="833"/>
    </location>
</feature>
<dbReference type="InterPro" id="IPR011009">
    <property type="entry name" value="Kinase-like_dom_sf"/>
</dbReference>
<feature type="coiled-coil region" evidence="1">
    <location>
        <begin position="512"/>
        <end position="571"/>
    </location>
</feature>
<dbReference type="Pfam" id="PF17667">
    <property type="entry name" value="Pkinase_fungal"/>
    <property type="match status" value="1"/>
</dbReference>
<dbReference type="RefSeq" id="XP_025599679.1">
    <property type="nucleotide sequence ID" value="XM_025741917.1"/>
</dbReference>
<dbReference type="GeneID" id="37269461"/>
<evidence type="ECO:0000313" key="5">
    <source>
        <dbReference type="Proteomes" id="UP000245946"/>
    </source>
</evidence>
<evidence type="ECO:0000259" key="3">
    <source>
        <dbReference type="Pfam" id="PF17667"/>
    </source>
</evidence>
<dbReference type="Proteomes" id="UP000245946">
    <property type="component" value="Unassembled WGS sequence"/>
</dbReference>